<evidence type="ECO:0000256" key="2">
    <source>
        <dbReference type="ARBA" id="ARBA00022692"/>
    </source>
</evidence>
<feature type="domain" description="TonB C-terminal" evidence="6">
    <location>
        <begin position="1"/>
        <end position="82"/>
    </location>
</feature>
<dbReference type="EMBL" id="JBEWCH010000016">
    <property type="protein sequence ID" value="MET1477103.1"/>
    <property type="molecule type" value="Genomic_DNA"/>
</dbReference>
<dbReference type="Gene3D" id="3.30.1150.10">
    <property type="match status" value="1"/>
</dbReference>
<dbReference type="PROSITE" id="PS52015">
    <property type="entry name" value="TONB_CTD"/>
    <property type="match status" value="1"/>
</dbReference>
<accession>A0ABV2CDC3</accession>
<keyword evidence="2" id="KW-0812">Transmembrane</keyword>
<reference evidence="7 8" key="1">
    <citation type="submission" date="2024-06" db="EMBL/GenBank/DDBJ databases">
        <title>Burkholderia sola in Mexico.</title>
        <authorList>
            <person name="Estrada P."/>
        </authorList>
    </citation>
    <scope>NUCLEOTIDE SEQUENCE [LARGE SCALE GENOMIC DNA]</scope>
    <source>
        <strain evidence="7 8">CpTa8-5</strain>
    </source>
</reference>
<dbReference type="Proteomes" id="UP001548587">
    <property type="component" value="Unassembled WGS sequence"/>
</dbReference>
<sequence>MRRLTGRRQDDGTGEHGTALVELETDAAGRVVAARVVTGSGYPRLDAAARDAAPASRCATHVENGAPSPMRARAPIPFNPDE</sequence>
<dbReference type="NCBIfam" id="TIGR01352">
    <property type="entry name" value="tonB_Cterm"/>
    <property type="match status" value="1"/>
</dbReference>
<evidence type="ECO:0000313" key="7">
    <source>
        <dbReference type="EMBL" id="MET1477103.1"/>
    </source>
</evidence>
<evidence type="ECO:0000313" key="8">
    <source>
        <dbReference type="Proteomes" id="UP001548587"/>
    </source>
</evidence>
<feature type="region of interest" description="Disordered" evidence="5">
    <location>
        <begin position="59"/>
        <end position="82"/>
    </location>
</feature>
<keyword evidence="8" id="KW-1185">Reference proteome</keyword>
<gene>
    <name evidence="7" type="ORF">ABXL37_22870</name>
</gene>
<evidence type="ECO:0000259" key="6">
    <source>
        <dbReference type="PROSITE" id="PS52015"/>
    </source>
</evidence>
<keyword evidence="4" id="KW-0472">Membrane</keyword>
<dbReference type="InterPro" id="IPR006260">
    <property type="entry name" value="TonB/TolA_C"/>
</dbReference>
<comment type="subcellular location">
    <subcellularLocation>
        <location evidence="1">Membrane</location>
        <topology evidence="1">Single-pass membrane protein</topology>
    </subcellularLocation>
</comment>
<evidence type="ECO:0000256" key="1">
    <source>
        <dbReference type="ARBA" id="ARBA00004167"/>
    </source>
</evidence>
<evidence type="ECO:0000256" key="4">
    <source>
        <dbReference type="ARBA" id="ARBA00023136"/>
    </source>
</evidence>
<organism evidence="7 8">
    <name type="scientific">Burkholderia sola</name>
    <dbReference type="NCBI Taxonomy" id="2843302"/>
    <lineage>
        <taxon>Bacteria</taxon>
        <taxon>Pseudomonadati</taxon>
        <taxon>Pseudomonadota</taxon>
        <taxon>Betaproteobacteria</taxon>
        <taxon>Burkholderiales</taxon>
        <taxon>Burkholderiaceae</taxon>
        <taxon>Burkholderia</taxon>
        <taxon>Burkholderia cepacia complex</taxon>
    </lineage>
</organism>
<dbReference type="InterPro" id="IPR037682">
    <property type="entry name" value="TonB_C"/>
</dbReference>
<comment type="caution">
    <text evidence="7">The sequence shown here is derived from an EMBL/GenBank/DDBJ whole genome shotgun (WGS) entry which is preliminary data.</text>
</comment>
<evidence type="ECO:0000256" key="5">
    <source>
        <dbReference type="SAM" id="MobiDB-lite"/>
    </source>
</evidence>
<name>A0ABV2CDC3_9BURK</name>
<dbReference type="RefSeq" id="WP_209926963.1">
    <property type="nucleotide sequence ID" value="NZ_JBEWCH010000016.1"/>
</dbReference>
<dbReference type="SUPFAM" id="SSF74653">
    <property type="entry name" value="TolA/TonB C-terminal domain"/>
    <property type="match status" value="1"/>
</dbReference>
<protein>
    <submittedName>
        <fullName evidence="7">TonB family protein</fullName>
    </submittedName>
</protein>
<proteinExistence type="predicted"/>
<dbReference type="Pfam" id="PF03544">
    <property type="entry name" value="TonB_C"/>
    <property type="match status" value="1"/>
</dbReference>
<keyword evidence="3" id="KW-1133">Transmembrane helix</keyword>
<evidence type="ECO:0000256" key="3">
    <source>
        <dbReference type="ARBA" id="ARBA00022989"/>
    </source>
</evidence>